<evidence type="ECO:0000313" key="3">
    <source>
        <dbReference type="Proteomes" id="UP000324767"/>
    </source>
</evidence>
<feature type="region of interest" description="Disordered" evidence="1">
    <location>
        <begin position="426"/>
        <end position="548"/>
    </location>
</feature>
<evidence type="ECO:0000256" key="1">
    <source>
        <dbReference type="SAM" id="MobiDB-lite"/>
    </source>
</evidence>
<dbReference type="Proteomes" id="UP000324767">
    <property type="component" value="Unassembled WGS sequence"/>
</dbReference>
<feature type="compositionally biased region" description="Basic and acidic residues" evidence="1">
    <location>
        <begin position="496"/>
        <end position="506"/>
    </location>
</feature>
<feature type="compositionally biased region" description="Basic residues" evidence="1">
    <location>
        <begin position="478"/>
        <end position="495"/>
    </location>
</feature>
<comment type="caution">
    <text evidence="2">The sequence shown here is derived from an EMBL/GenBank/DDBJ whole genome shotgun (WGS) entry which is preliminary data.</text>
</comment>
<reference evidence="2 3" key="1">
    <citation type="submission" date="2019-09" db="EMBL/GenBank/DDBJ databases">
        <title>The hologenome of the rock-dwelling lichen Lasallia pustulata.</title>
        <authorList>
            <person name="Greshake Tzovaras B."/>
            <person name="Segers F."/>
            <person name="Bicker A."/>
            <person name="Dal Grande F."/>
            <person name="Otte J."/>
            <person name="Hankeln T."/>
            <person name="Schmitt I."/>
            <person name="Ebersberger I."/>
        </authorList>
    </citation>
    <scope>NUCLEOTIDE SEQUENCE [LARGE SCALE GENOMIC DNA]</scope>
    <source>
        <strain evidence="2">A1-1</strain>
    </source>
</reference>
<evidence type="ECO:0000313" key="2">
    <source>
        <dbReference type="EMBL" id="KAA6409166.1"/>
    </source>
</evidence>
<protein>
    <submittedName>
        <fullName evidence="2">Uncharacterized protein</fullName>
    </submittedName>
</protein>
<feature type="region of interest" description="Disordered" evidence="1">
    <location>
        <begin position="1"/>
        <end position="25"/>
    </location>
</feature>
<accession>A0A5M8PK45</accession>
<gene>
    <name evidence="2" type="ORF">FRX48_06719</name>
</gene>
<organism evidence="2 3">
    <name type="scientific">Lasallia pustulata</name>
    <dbReference type="NCBI Taxonomy" id="136370"/>
    <lineage>
        <taxon>Eukaryota</taxon>
        <taxon>Fungi</taxon>
        <taxon>Dikarya</taxon>
        <taxon>Ascomycota</taxon>
        <taxon>Pezizomycotina</taxon>
        <taxon>Lecanoromycetes</taxon>
        <taxon>OSLEUM clade</taxon>
        <taxon>Umbilicariomycetidae</taxon>
        <taxon>Umbilicariales</taxon>
        <taxon>Umbilicariaceae</taxon>
        <taxon>Lasallia</taxon>
    </lineage>
</organism>
<sequence length="548" mass="61870">MPETTRAHPVRSIRRPEFSPTHHNGRRNEEDAAWFYEGIYTLNQEINVTLHTKWIAGEWRRRAVSLYTDTKKAKAMSNELLTPRVRRLVSDLHIVYAMFKCLDETRPGPITRVASIDAGRKADIRLAYGRPGELINLPFYLHYTPHMLTYEWLILVIRIRNPNFEMNKARADQIFTHIFRSEFGGIYEKHADSNTKLLQKKLKKGETYWGENPPTEPATTAVVSTYIMILPNQCHNYALFAQACVALNMACQPSQELICEAFRLAFPLLVDLEGEPPESAIEKAIPRDIELYHQGIRRSRALLYNNRAAEYAEEPLECCTNGELQFPIDQNSHNMIHVDADSRIIPLARLPLEGYPSIDWSRLYKPHDPSTAKLNFWHMFEALNPWVKSECQETKDKIWDETWEVAVRSNWATLFKMKGLGALEDGAGSTTDDTADNGEPRKASGSGRSRKGKERALEVEDENDDERANGGHGEGSLAKKRKAGNSGRCKKRRKRSLAEDEKDEKGTNGGHGENPLATKSKGGDDGRAQNGAVEGKSSALSGVPKVDS</sequence>
<name>A0A5M8PK45_9LECA</name>
<proteinExistence type="predicted"/>
<dbReference type="EMBL" id="VXIT01000011">
    <property type="protein sequence ID" value="KAA6409166.1"/>
    <property type="molecule type" value="Genomic_DNA"/>
</dbReference>
<dbReference type="AlphaFoldDB" id="A0A5M8PK45"/>